<dbReference type="PANTHER" id="PTHR10578:SF107">
    <property type="entry name" value="2-HYDROXYACID OXIDASE 1"/>
    <property type="match status" value="1"/>
</dbReference>
<evidence type="ECO:0000256" key="1">
    <source>
        <dbReference type="ARBA" id="ARBA00001917"/>
    </source>
</evidence>
<keyword evidence="10" id="KW-1185">Reference proteome</keyword>
<evidence type="ECO:0000256" key="7">
    <source>
        <dbReference type="PIRSR" id="PIRSR000138-2"/>
    </source>
</evidence>
<keyword evidence="2 7" id="KW-0285">Flavoprotein</keyword>
<feature type="domain" description="FMN hydroxy acid dehydrogenase" evidence="8">
    <location>
        <begin position="2"/>
        <end position="381"/>
    </location>
</feature>
<evidence type="ECO:0000256" key="4">
    <source>
        <dbReference type="ARBA" id="ARBA00023002"/>
    </source>
</evidence>
<dbReference type="AlphaFoldDB" id="M9R9X7"/>
<dbReference type="HOGENOM" id="CLU_020639_0_0_5"/>
<feature type="binding site" evidence="7">
    <location>
        <position position="28"/>
    </location>
    <ligand>
        <name>glyoxylate</name>
        <dbReference type="ChEBI" id="CHEBI:36655"/>
    </ligand>
</feature>
<feature type="binding site" evidence="7">
    <location>
        <begin position="332"/>
        <end position="333"/>
    </location>
    <ligand>
        <name>FMN</name>
        <dbReference type="ChEBI" id="CHEBI:58210"/>
    </ligand>
</feature>
<feature type="active site" description="Proton acceptor" evidence="6">
    <location>
        <position position="278"/>
    </location>
</feature>
<feature type="binding site" evidence="7">
    <location>
        <position position="159"/>
    </location>
    <ligand>
        <name>FMN</name>
        <dbReference type="ChEBI" id="CHEBI:58210"/>
    </ligand>
</feature>
<feature type="binding site" evidence="7">
    <location>
        <position position="133"/>
    </location>
    <ligand>
        <name>glyoxylate</name>
        <dbReference type="ChEBI" id="CHEBI:36655"/>
    </ligand>
</feature>
<dbReference type="STRING" id="391626.OAN307_c30800"/>
<feature type="binding site" evidence="7">
    <location>
        <position position="110"/>
    </location>
    <ligand>
        <name>FMN</name>
        <dbReference type="ChEBI" id="CHEBI:58210"/>
    </ligand>
</feature>
<proteinExistence type="inferred from homology"/>
<keyword evidence="3 7" id="KW-0288">FMN</keyword>
<dbReference type="PANTHER" id="PTHR10578">
    <property type="entry name" value="S -2-HYDROXY-ACID OXIDASE-RELATED"/>
    <property type="match status" value="1"/>
</dbReference>
<dbReference type="Proteomes" id="UP000005307">
    <property type="component" value="Chromosome"/>
</dbReference>
<reference evidence="9 10" key="1">
    <citation type="journal article" date="2013" name="PLoS ONE">
        <title>Poles Apart: Arctic and Antarctic Octadecabacter strains Share High Genome Plasticity and a New Type of Xanthorhodopsin.</title>
        <authorList>
            <person name="Vollmers J."/>
            <person name="Voget S."/>
            <person name="Dietrich S."/>
            <person name="Gollnow K."/>
            <person name="Smits M."/>
            <person name="Meyer K."/>
            <person name="Brinkhoff T."/>
            <person name="Simon M."/>
            <person name="Daniel R."/>
        </authorList>
    </citation>
    <scope>NUCLEOTIDE SEQUENCE [LARGE SCALE GENOMIC DNA]</scope>
    <source>
        <strain evidence="9 10">307</strain>
    </source>
</reference>
<dbReference type="InterPro" id="IPR013785">
    <property type="entry name" value="Aldolase_TIM"/>
</dbReference>
<dbReference type="InterPro" id="IPR012133">
    <property type="entry name" value="Alpha-hydoxy_acid_DH_FMN"/>
</dbReference>
<sequence length="381" mass="42401">MDLDLSHPSIEDLRQAARRRIPKFAFEYLDSATGRELGLKTNRDALDAIGFMPSVLCGRTKADLQTTLLGQKYDLPFGIAPIGMSGMMWAGAERMLAQAAVAHNIPFSLSSVAVASPEDVAPHIGNNGWFQHYPVKSAELRRTMLPRIKAAGFHTLIITVDVPEESRRERQRRANLTVPPKADLRTIVEMAQCPSWCLAHLREGIMPRMRFFDDYVPQRGRESFTHAGALIRGIPDWQYLQELRQEWDGHLVVKGVLRPEDAARMAAEGVDCIWVSNHSGRQFEAGPAVIEQLPKIREAVGPDVPLIYDSGVAWGMDIMRALAKGADFVMVGRAFQFSVAAFGARGIDHLIHILKADIEANMSQLGVENINRLAEYLLLND</sequence>
<gene>
    <name evidence="9" type="primary">lldD1</name>
    <name evidence="9" type="ORF">OAN307_c30800</name>
</gene>
<evidence type="ECO:0000256" key="6">
    <source>
        <dbReference type="PIRSR" id="PIRSR000138-1"/>
    </source>
</evidence>
<feature type="binding site" evidence="7">
    <location>
        <position position="168"/>
    </location>
    <ligand>
        <name>glyoxylate</name>
        <dbReference type="ChEBI" id="CHEBI:36655"/>
    </ligand>
</feature>
<dbReference type="PIRSF" id="PIRSF000138">
    <property type="entry name" value="Al-hdrx_acd_dh"/>
    <property type="match status" value="1"/>
</dbReference>
<dbReference type="GO" id="GO:0004460">
    <property type="term" value="F:L-lactate dehydrogenase (cytochrome) activity"/>
    <property type="evidence" value="ECO:0007669"/>
    <property type="project" value="UniProtKB-EC"/>
</dbReference>
<dbReference type="RefSeq" id="WP_015500599.1">
    <property type="nucleotide sequence ID" value="NC_020911.1"/>
</dbReference>
<organism evidence="9 10">
    <name type="scientific">Octadecabacter antarcticus 307</name>
    <dbReference type="NCBI Taxonomy" id="391626"/>
    <lineage>
        <taxon>Bacteria</taxon>
        <taxon>Pseudomonadati</taxon>
        <taxon>Pseudomonadota</taxon>
        <taxon>Alphaproteobacteria</taxon>
        <taxon>Rhodobacterales</taxon>
        <taxon>Roseobacteraceae</taxon>
        <taxon>Octadecabacter</taxon>
    </lineage>
</organism>
<evidence type="ECO:0000313" key="9">
    <source>
        <dbReference type="EMBL" id="AGI68618.1"/>
    </source>
</evidence>
<feature type="binding site" evidence="7">
    <location>
        <position position="131"/>
    </location>
    <ligand>
        <name>FMN</name>
        <dbReference type="ChEBI" id="CHEBI:58210"/>
    </ligand>
</feature>
<dbReference type="SUPFAM" id="SSF51395">
    <property type="entry name" value="FMN-linked oxidoreductases"/>
    <property type="match status" value="1"/>
</dbReference>
<feature type="binding site" evidence="7">
    <location>
        <position position="254"/>
    </location>
    <ligand>
        <name>FMN</name>
        <dbReference type="ChEBI" id="CHEBI:58210"/>
    </ligand>
</feature>
<dbReference type="InterPro" id="IPR037396">
    <property type="entry name" value="FMN_HAD"/>
</dbReference>
<dbReference type="Gene3D" id="3.20.20.70">
    <property type="entry name" value="Aldolase class I"/>
    <property type="match status" value="1"/>
</dbReference>
<dbReference type="GO" id="GO:0005886">
    <property type="term" value="C:plasma membrane"/>
    <property type="evidence" value="ECO:0007669"/>
    <property type="project" value="TreeGrafter"/>
</dbReference>
<name>M9R9X7_9RHOB</name>
<dbReference type="CDD" id="cd02809">
    <property type="entry name" value="alpha_hydroxyacid_oxid_FMN"/>
    <property type="match status" value="1"/>
</dbReference>
<evidence type="ECO:0000259" key="8">
    <source>
        <dbReference type="PROSITE" id="PS51349"/>
    </source>
</evidence>
<feature type="binding site" evidence="7">
    <location>
        <position position="278"/>
    </location>
    <ligand>
        <name>glyoxylate</name>
        <dbReference type="ChEBI" id="CHEBI:36655"/>
    </ligand>
</feature>
<protein>
    <submittedName>
        <fullName evidence="9">Cytochrome containing L-lactate dehydrogenase LldD</fullName>
        <ecNumber evidence="9">1.1.2.3</ecNumber>
    </submittedName>
</protein>
<evidence type="ECO:0000313" key="10">
    <source>
        <dbReference type="Proteomes" id="UP000005307"/>
    </source>
</evidence>
<dbReference type="EC" id="1.1.2.3" evidence="9"/>
<feature type="binding site" evidence="7">
    <location>
        <position position="276"/>
    </location>
    <ligand>
        <name>FMN</name>
        <dbReference type="ChEBI" id="CHEBI:58210"/>
    </ligand>
</feature>
<dbReference type="InterPro" id="IPR000262">
    <property type="entry name" value="FMN-dep_DH"/>
</dbReference>
<dbReference type="Pfam" id="PF01070">
    <property type="entry name" value="FMN_dh"/>
    <property type="match status" value="1"/>
</dbReference>
<dbReference type="eggNOG" id="COG1304">
    <property type="taxonomic scope" value="Bacteria"/>
</dbReference>
<dbReference type="GO" id="GO:0004459">
    <property type="term" value="F:L-lactate dehydrogenase (NAD+) activity"/>
    <property type="evidence" value="ECO:0007669"/>
    <property type="project" value="TreeGrafter"/>
</dbReference>
<feature type="binding site" evidence="7">
    <location>
        <position position="281"/>
    </location>
    <ligand>
        <name>glyoxylate</name>
        <dbReference type="ChEBI" id="CHEBI:36655"/>
    </ligand>
</feature>
<keyword evidence="4 9" id="KW-0560">Oxidoreductase</keyword>
<accession>M9R9X7</accession>
<comment type="similarity">
    <text evidence="5">Belongs to the FMN-dependent alpha-hydroxy acid dehydrogenase family.</text>
</comment>
<dbReference type="KEGG" id="oat:OAN307_c30800"/>
<dbReference type="EMBL" id="CP003740">
    <property type="protein sequence ID" value="AGI68618.1"/>
    <property type="molecule type" value="Genomic_DNA"/>
</dbReference>
<evidence type="ECO:0000256" key="5">
    <source>
        <dbReference type="ARBA" id="ARBA00024042"/>
    </source>
</evidence>
<evidence type="ECO:0000256" key="2">
    <source>
        <dbReference type="ARBA" id="ARBA00022630"/>
    </source>
</evidence>
<comment type="cofactor">
    <cofactor evidence="1">
        <name>FMN</name>
        <dbReference type="ChEBI" id="CHEBI:58210"/>
    </cofactor>
</comment>
<dbReference type="GO" id="GO:0009060">
    <property type="term" value="P:aerobic respiration"/>
    <property type="evidence" value="ECO:0007669"/>
    <property type="project" value="TreeGrafter"/>
</dbReference>
<dbReference type="PROSITE" id="PS51349">
    <property type="entry name" value="FMN_HYDROXY_ACID_DH_2"/>
    <property type="match status" value="1"/>
</dbReference>
<dbReference type="GO" id="GO:0010181">
    <property type="term" value="F:FMN binding"/>
    <property type="evidence" value="ECO:0007669"/>
    <property type="project" value="InterPro"/>
</dbReference>
<dbReference type="OrthoDB" id="9770452at2"/>
<evidence type="ECO:0000256" key="3">
    <source>
        <dbReference type="ARBA" id="ARBA00022643"/>
    </source>
</evidence>
<feature type="binding site" evidence="7">
    <location>
        <begin position="81"/>
        <end position="83"/>
    </location>
    <ligand>
        <name>FMN</name>
        <dbReference type="ChEBI" id="CHEBI:58210"/>
    </ligand>
</feature>